<reference evidence="1 2" key="1">
    <citation type="journal article" date="2006" name="Proc. Natl. Acad. Sci. U.S.A.">
        <title>Comparative genomics of the lactic acid bacteria.</title>
        <authorList>
            <person name="Makarova K."/>
            <person name="Slesarev A."/>
            <person name="Wolf Y."/>
            <person name="Sorokin A."/>
            <person name="Mirkin B."/>
            <person name="Koonin E."/>
            <person name="Pavlov A."/>
            <person name="Pavlova N."/>
            <person name="Karamychev V."/>
            <person name="Polouchine N."/>
            <person name="Shakhova V."/>
            <person name="Grigoriev I."/>
            <person name="Lou Y."/>
            <person name="Rohksar D."/>
            <person name="Lucas S."/>
            <person name="Huang K."/>
            <person name="Goodstein D.M."/>
            <person name="Hawkins T."/>
            <person name="Plengvidhya V."/>
            <person name="Welker D."/>
            <person name="Hughes J."/>
            <person name="Goh Y."/>
            <person name="Benson A."/>
            <person name="Baldwin K."/>
            <person name="Lee J.H."/>
            <person name="Diaz-Muniz I."/>
            <person name="Dosti B."/>
            <person name="Smeianov V."/>
            <person name="Wechter W."/>
            <person name="Barabote R."/>
            <person name="Lorca G."/>
            <person name="Altermann E."/>
            <person name="Barrangou R."/>
            <person name="Ganesan B."/>
            <person name="Xie Y."/>
            <person name="Rawsthorne H."/>
            <person name="Tamir D."/>
            <person name="Parker C."/>
            <person name="Breidt F."/>
            <person name="Broadbent J."/>
            <person name="Hutkins R."/>
            <person name="O'Sullivan D."/>
            <person name="Steele J."/>
            <person name="Unlu G."/>
            <person name="Saier M."/>
            <person name="Klaenhammer T."/>
            <person name="Richardson P."/>
            <person name="Kozyavkin S."/>
            <person name="Weimer B."/>
            <person name="Mills D."/>
        </authorList>
    </citation>
    <scope>NUCLEOTIDE SEQUENCE [LARGE SCALE GENOMIC DNA]</scope>
    <source>
        <strain evidence="2">ATCC 367 / BCRC 12310 / CIP 105137 / JCM 1170 / LMG 11437 / NCIMB 947 / NCTC 947</strain>
    </source>
</reference>
<protein>
    <recommendedName>
        <fullName evidence="3">Transcriptional regulator</fullName>
    </recommendedName>
</protein>
<accession>Q03RD0</accession>
<proteinExistence type="predicted"/>
<sequence>MMEIDFSNTSMSDVFPKIDKQATCHKVASFLKWTLPRMVLIAGKSLTDLRSPNYDGMPKAPASGNSNDARIVQKMYAQEVIKQTIEAIGKCDKECREILDMLYLQDYTDTMCYLDLGYSESTYSHSKKPKALLQFADVYLMEDLRVPAAES</sequence>
<organism evidence="1 2">
    <name type="scientific">Levilactobacillus brevis (strain ATCC 367 / BCRC 12310 / CIP 105137 / JCM 1170 / LMG 11437 / NCIMB 947 / NCTC 947)</name>
    <name type="common">Lactobacillus brevis</name>
    <dbReference type="NCBI Taxonomy" id="387344"/>
    <lineage>
        <taxon>Bacteria</taxon>
        <taxon>Bacillati</taxon>
        <taxon>Bacillota</taxon>
        <taxon>Bacilli</taxon>
        <taxon>Lactobacillales</taxon>
        <taxon>Lactobacillaceae</taxon>
        <taxon>Levilactobacillus</taxon>
    </lineage>
</organism>
<dbReference type="eggNOG" id="ENOG503333C">
    <property type="taxonomic scope" value="Bacteria"/>
</dbReference>
<dbReference type="HOGENOM" id="CLU_121875_2_0_9"/>
<dbReference type="AlphaFoldDB" id="Q03RD0"/>
<name>Q03RD0_LEVBA</name>
<gene>
    <name evidence="1" type="ordered locus">LVIS_1113</name>
</gene>
<keyword evidence="2" id="KW-1185">Reference proteome</keyword>
<dbReference type="STRING" id="387344.LVIS_1113"/>
<evidence type="ECO:0008006" key="3">
    <source>
        <dbReference type="Google" id="ProtNLM"/>
    </source>
</evidence>
<dbReference type="NCBIfam" id="TIGR01637">
    <property type="entry name" value="phage_arpU"/>
    <property type="match status" value="1"/>
</dbReference>
<dbReference type="InterPro" id="IPR006524">
    <property type="entry name" value="ArpU-like"/>
</dbReference>
<evidence type="ECO:0000313" key="1">
    <source>
        <dbReference type="EMBL" id="ABJ64242.1"/>
    </source>
</evidence>
<evidence type="ECO:0000313" key="2">
    <source>
        <dbReference type="Proteomes" id="UP000001652"/>
    </source>
</evidence>
<dbReference type="Proteomes" id="UP000001652">
    <property type="component" value="Chromosome"/>
</dbReference>
<dbReference type="KEGG" id="lbr:LVIS_1113"/>
<dbReference type="EMBL" id="CP000416">
    <property type="protein sequence ID" value="ABJ64242.1"/>
    <property type="molecule type" value="Genomic_DNA"/>
</dbReference>